<accession>A0A8J9Z639</accession>
<dbReference type="InterPro" id="IPR000488">
    <property type="entry name" value="Death_dom"/>
</dbReference>
<dbReference type="Proteomes" id="UP000838412">
    <property type="component" value="Chromosome 16"/>
</dbReference>
<evidence type="ECO:0000313" key="4">
    <source>
        <dbReference type="Proteomes" id="UP000838412"/>
    </source>
</evidence>
<dbReference type="CDD" id="cd01670">
    <property type="entry name" value="Death"/>
    <property type="match status" value="1"/>
</dbReference>
<dbReference type="Gene3D" id="1.10.533.10">
    <property type="entry name" value="Death Domain, Fas"/>
    <property type="match status" value="1"/>
</dbReference>
<dbReference type="AlphaFoldDB" id="A0A8J9Z639"/>
<dbReference type="GO" id="GO:0007165">
    <property type="term" value="P:signal transduction"/>
    <property type="evidence" value="ECO:0007669"/>
    <property type="project" value="InterPro"/>
</dbReference>
<name>A0A8J9Z639_BRALA</name>
<evidence type="ECO:0000259" key="2">
    <source>
        <dbReference type="PROSITE" id="PS50017"/>
    </source>
</evidence>
<organism evidence="3 4">
    <name type="scientific">Branchiostoma lanceolatum</name>
    <name type="common">Common lancelet</name>
    <name type="synonym">Amphioxus lanceolatum</name>
    <dbReference type="NCBI Taxonomy" id="7740"/>
    <lineage>
        <taxon>Eukaryota</taxon>
        <taxon>Metazoa</taxon>
        <taxon>Chordata</taxon>
        <taxon>Cephalochordata</taxon>
        <taxon>Leptocardii</taxon>
        <taxon>Amphioxiformes</taxon>
        <taxon>Branchiostomatidae</taxon>
        <taxon>Branchiostoma</taxon>
    </lineage>
</organism>
<gene>
    <name evidence="3" type="primary">Hypp8030</name>
    <name evidence="3" type="ORF">BLAG_LOCUS9395</name>
</gene>
<sequence length="581" mass="64805">MALEGAVGVSRAGRDPPMSEFDKVLRDVSSELKQCDWKPLAKLLGLDDEDLAALAYENHGDLLAQKQQMLLLWKHKQGDAASPDELCLALERANLSLLAEEVRAYARSNPRISGTTSIVYPGVKRKTSADLRKSGGPFTLTNCVAIKGSSLKLQTRDSARKQESTDSIRPKTQQTRGPMARLGTPGQRKRIGPFKRIGFMDIHTVIDRAVPSDDTPPDDMHDILDNINEGFFSFLMTRMEEINHVVEQLERTDGIVVCRVRRGSLLLTVSCNGIESQRALWSKYLGGTLHELMQSSLVNDRTLKAAGAQEIVLQTAIQEEQYHRCSSQLRGSKVLSRPSTSPSGLLSPPATPIVAQLHAPAPPTPTPKSTPRHSPRERPTGRRQIVRGKGRSPREGYDAVEISMEQHLRNFCRGIKSAEESYSYFALEVRRFVEALKSVKPVSTKTISTLTEVEDFERILKDQGSKSVHMVEEFLNIVRDLSKLRAHVLENIWAKINSSLKMEGRTQKKTKEDIWAALQKWGALMAKETDFSDLQTTKAEFGNVLKPFEMKCYGGVLSLVPEVLDTANCVDDLLNSYLQFI</sequence>
<dbReference type="Pfam" id="PF00531">
    <property type="entry name" value="Death"/>
    <property type="match status" value="1"/>
</dbReference>
<reference evidence="3" key="1">
    <citation type="submission" date="2022-01" db="EMBL/GenBank/DDBJ databases">
        <authorList>
            <person name="Braso-Vives M."/>
        </authorList>
    </citation>
    <scope>NUCLEOTIDE SEQUENCE</scope>
</reference>
<dbReference type="InterPro" id="IPR011029">
    <property type="entry name" value="DEATH-like_dom_sf"/>
</dbReference>
<dbReference type="SMART" id="SM00005">
    <property type="entry name" value="DEATH"/>
    <property type="match status" value="1"/>
</dbReference>
<dbReference type="InterPro" id="IPR016729">
    <property type="entry name" value="FADD"/>
</dbReference>
<feature type="region of interest" description="Disordered" evidence="1">
    <location>
        <begin position="154"/>
        <end position="187"/>
    </location>
</feature>
<keyword evidence="4" id="KW-1185">Reference proteome</keyword>
<dbReference type="OrthoDB" id="10024602at2759"/>
<dbReference type="PANTHER" id="PTHR15077">
    <property type="entry name" value="FAS-ASSOCIATING DEATH DOMAIN-CONTAINING PROTEIN FADD"/>
    <property type="match status" value="1"/>
</dbReference>
<feature type="compositionally biased region" description="Basic and acidic residues" evidence="1">
    <location>
        <begin position="154"/>
        <end position="169"/>
    </location>
</feature>
<dbReference type="PROSITE" id="PS50017">
    <property type="entry name" value="DEATH_DOMAIN"/>
    <property type="match status" value="1"/>
</dbReference>
<feature type="compositionally biased region" description="Low complexity" evidence="1">
    <location>
        <begin position="335"/>
        <end position="348"/>
    </location>
</feature>
<evidence type="ECO:0000256" key="1">
    <source>
        <dbReference type="SAM" id="MobiDB-lite"/>
    </source>
</evidence>
<feature type="region of interest" description="Disordered" evidence="1">
    <location>
        <begin position="328"/>
        <end position="396"/>
    </location>
</feature>
<feature type="domain" description="Death" evidence="2">
    <location>
        <begin position="36"/>
        <end position="106"/>
    </location>
</feature>
<evidence type="ECO:0000313" key="3">
    <source>
        <dbReference type="EMBL" id="CAH1247850.1"/>
    </source>
</evidence>
<proteinExistence type="predicted"/>
<dbReference type="EMBL" id="OV696701">
    <property type="protein sequence ID" value="CAH1247850.1"/>
    <property type="molecule type" value="Genomic_DNA"/>
</dbReference>
<dbReference type="SUPFAM" id="SSF47986">
    <property type="entry name" value="DEATH domain"/>
    <property type="match status" value="1"/>
</dbReference>
<protein>
    <submittedName>
        <fullName evidence="3">Hypp8030 protein</fullName>
    </submittedName>
</protein>